<proteinExistence type="predicted"/>
<sequence>MAQPDEVIKNMTKIYNIQKMRERRKQLRKESTVAEQVMWQAIRNSKLSYKFRRQYSIGPYVTDFCCPELKLIVELDGAYHDYDEQVIYDKEREYYLREFGFDILHIKNEEVRYNYIEVAEKIKEACLRKELQN</sequence>
<dbReference type="GO" id="GO:0032259">
    <property type="term" value="P:methylation"/>
    <property type="evidence" value="ECO:0007669"/>
    <property type="project" value="UniProtKB-KW"/>
</dbReference>
<dbReference type="PANTHER" id="PTHR38590">
    <property type="entry name" value="BLL0828 PROTEIN"/>
    <property type="match status" value="1"/>
</dbReference>
<accession>A0A2H0UZ33</accession>
<protein>
    <submittedName>
        <fullName evidence="2">Cytosine methyltransferase</fullName>
    </submittedName>
</protein>
<dbReference type="Pfam" id="PF04480">
    <property type="entry name" value="DUF559"/>
    <property type="match status" value="1"/>
</dbReference>
<gene>
    <name evidence="2" type="ORF">COU01_03650</name>
</gene>
<dbReference type="EMBL" id="PFAT01000046">
    <property type="protein sequence ID" value="PIR92082.1"/>
    <property type="molecule type" value="Genomic_DNA"/>
</dbReference>
<organism evidence="2 3">
    <name type="scientific">Candidatus Falkowbacteria bacterium CG10_big_fil_rev_8_21_14_0_10_44_15</name>
    <dbReference type="NCBI Taxonomy" id="1974569"/>
    <lineage>
        <taxon>Bacteria</taxon>
        <taxon>Candidatus Falkowiibacteriota</taxon>
    </lineage>
</organism>
<comment type="caution">
    <text evidence="2">The sequence shown here is derived from an EMBL/GenBank/DDBJ whole genome shotgun (WGS) entry which is preliminary data.</text>
</comment>
<dbReference type="InterPro" id="IPR047216">
    <property type="entry name" value="Endonuclease_DUF559_bact"/>
</dbReference>
<evidence type="ECO:0000313" key="3">
    <source>
        <dbReference type="Proteomes" id="UP000228510"/>
    </source>
</evidence>
<dbReference type="CDD" id="cd01038">
    <property type="entry name" value="Endonuclease_DUF559"/>
    <property type="match status" value="1"/>
</dbReference>
<evidence type="ECO:0000259" key="1">
    <source>
        <dbReference type="Pfam" id="PF04480"/>
    </source>
</evidence>
<dbReference type="Gene3D" id="3.40.960.10">
    <property type="entry name" value="VSR Endonuclease"/>
    <property type="match status" value="1"/>
</dbReference>
<evidence type="ECO:0000313" key="2">
    <source>
        <dbReference type="EMBL" id="PIR92082.1"/>
    </source>
</evidence>
<feature type="domain" description="DUF559" evidence="1">
    <location>
        <begin position="19"/>
        <end position="126"/>
    </location>
</feature>
<name>A0A2H0UZ33_9BACT</name>
<dbReference type="SUPFAM" id="SSF52980">
    <property type="entry name" value="Restriction endonuclease-like"/>
    <property type="match status" value="1"/>
</dbReference>
<keyword evidence="2" id="KW-0489">Methyltransferase</keyword>
<dbReference type="InterPro" id="IPR011335">
    <property type="entry name" value="Restrct_endonuc-II-like"/>
</dbReference>
<dbReference type="AlphaFoldDB" id="A0A2H0UZ33"/>
<dbReference type="Proteomes" id="UP000228510">
    <property type="component" value="Unassembled WGS sequence"/>
</dbReference>
<dbReference type="InterPro" id="IPR007569">
    <property type="entry name" value="DUF559"/>
</dbReference>
<dbReference type="GO" id="GO:0008168">
    <property type="term" value="F:methyltransferase activity"/>
    <property type="evidence" value="ECO:0007669"/>
    <property type="project" value="UniProtKB-KW"/>
</dbReference>
<dbReference type="PANTHER" id="PTHR38590:SF1">
    <property type="entry name" value="BLL0828 PROTEIN"/>
    <property type="match status" value="1"/>
</dbReference>
<keyword evidence="2" id="KW-0808">Transferase</keyword>
<reference evidence="3" key="1">
    <citation type="submission" date="2017-09" db="EMBL/GenBank/DDBJ databases">
        <title>Depth-based differentiation of microbial function through sediment-hosted aquifers and enrichment of novel symbionts in the deep terrestrial subsurface.</title>
        <authorList>
            <person name="Probst A.J."/>
            <person name="Ladd B."/>
            <person name="Jarett J.K."/>
            <person name="Geller-Mcgrath D.E."/>
            <person name="Sieber C.M.K."/>
            <person name="Emerson J.B."/>
            <person name="Anantharaman K."/>
            <person name="Thomas B.C."/>
            <person name="Malmstrom R."/>
            <person name="Stieglmeier M."/>
            <person name="Klingl A."/>
            <person name="Woyke T."/>
            <person name="Ryan C.M."/>
            <person name="Banfield J.F."/>
        </authorList>
    </citation>
    <scope>NUCLEOTIDE SEQUENCE [LARGE SCALE GENOMIC DNA]</scope>
</reference>